<accession>A0A834TR32</accession>
<protein>
    <submittedName>
        <fullName evidence="2">Uncharacterized protein</fullName>
    </submittedName>
</protein>
<dbReference type="EMBL" id="JAAIUW010000006">
    <property type="protein sequence ID" value="KAF7826755.1"/>
    <property type="molecule type" value="Genomic_DNA"/>
</dbReference>
<name>A0A834TR32_9FABA</name>
<evidence type="ECO:0000313" key="2">
    <source>
        <dbReference type="EMBL" id="KAF7826755.1"/>
    </source>
</evidence>
<keyword evidence="3" id="KW-1185">Reference proteome</keyword>
<organism evidence="2 3">
    <name type="scientific">Senna tora</name>
    <dbReference type="NCBI Taxonomy" id="362788"/>
    <lineage>
        <taxon>Eukaryota</taxon>
        <taxon>Viridiplantae</taxon>
        <taxon>Streptophyta</taxon>
        <taxon>Embryophyta</taxon>
        <taxon>Tracheophyta</taxon>
        <taxon>Spermatophyta</taxon>
        <taxon>Magnoliopsida</taxon>
        <taxon>eudicotyledons</taxon>
        <taxon>Gunneridae</taxon>
        <taxon>Pentapetalae</taxon>
        <taxon>rosids</taxon>
        <taxon>fabids</taxon>
        <taxon>Fabales</taxon>
        <taxon>Fabaceae</taxon>
        <taxon>Caesalpinioideae</taxon>
        <taxon>Cassia clade</taxon>
        <taxon>Senna</taxon>
    </lineage>
</organism>
<dbReference type="Proteomes" id="UP000634136">
    <property type="component" value="Unassembled WGS sequence"/>
</dbReference>
<proteinExistence type="predicted"/>
<gene>
    <name evidence="2" type="ORF">G2W53_017919</name>
</gene>
<evidence type="ECO:0000313" key="3">
    <source>
        <dbReference type="Proteomes" id="UP000634136"/>
    </source>
</evidence>
<feature type="compositionally biased region" description="Low complexity" evidence="1">
    <location>
        <begin position="34"/>
        <end position="43"/>
    </location>
</feature>
<feature type="compositionally biased region" description="Basic and acidic residues" evidence="1">
    <location>
        <begin position="12"/>
        <end position="29"/>
    </location>
</feature>
<dbReference type="AlphaFoldDB" id="A0A834TR32"/>
<feature type="region of interest" description="Disordered" evidence="1">
    <location>
        <begin position="1"/>
        <end position="85"/>
    </location>
</feature>
<reference evidence="2" key="1">
    <citation type="submission" date="2020-09" db="EMBL/GenBank/DDBJ databases">
        <title>Genome-Enabled Discovery of Anthraquinone Biosynthesis in Senna tora.</title>
        <authorList>
            <person name="Kang S.-H."/>
            <person name="Pandey R.P."/>
            <person name="Lee C.-M."/>
            <person name="Sim J.-S."/>
            <person name="Jeong J.-T."/>
            <person name="Choi B.-S."/>
            <person name="Jung M."/>
            <person name="Ginzburg D."/>
            <person name="Zhao K."/>
            <person name="Won S.Y."/>
            <person name="Oh T.-J."/>
            <person name="Yu Y."/>
            <person name="Kim N.-H."/>
            <person name="Lee O.R."/>
            <person name="Lee T.-H."/>
            <person name="Bashyal P."/>
            <person name="Kim T.-S."/>
            <person name="Lee W.-H."/>
            <person name="Kawkins C."/>
            <person name="Kim C.-K."/>
            <person name="Kim J.S."/>
            <person name="Ahn B.O."/>
            <person name="Rhee S.Y."/>
            <person name="Sohng J.K."/>
        </authorList>
    </citation>
    <scope>NUCLEOTIDE SEQUENCE</scope>
    <source>
        <tissue evidence="2">Leaf</tissue>
    </source>
</reference>
<sequence>MDASTSPTMSLHFHEASPKPPYKRSDEALHLPSKKTPTSSPTSNHPRRKLSKTSNSNLHPPLRFRIPPPFHEGSRCPTNRQVSLPGSLKFQGSRCLANP</sequence>
<evidence type="ECO:0000256" key="1">
    <source>
        <dbReference type="SAM" id="MobiDB-lite"/>
    </source>
</evidence>
<comment type="caution">
    <text evidence="2">The sequence shown here is derived from an EMBL/GenBank/DDBJ whole genome shotgun (WGS) entry which is preliminary data.</text>
</comment>